<dbReference type="AlphaFoldDB" id="A0A0G1KLI2"/>
<name>A0A0G1KLI2_9BACT</name>
<accession>A0A0G1KLI2</accession>
<protein>
    <submittedName>
        <fullName evidence="1">Uncharacterized protein</fullName>
    </submittedName>
</protein>
<reference evidence="1 2" key="1">
    <citation type="journal article" date="2015" name="Nature">
        <title>rRNA introns, odd ribosomes, and small enigmatic genomes across a large radiation of phyla.</title>
        <authorList>
            <person name="Brown C.T."/>
            <person name="Hug L.A."/>
            <person name="Thomas B.C."/>
            <person name="Sharon I."/>
            <person name="Castelle C.J."/>
            <person name="Singh A."/>
            <person name="Wilkins M.J."/>
            <person name="Williams K.H."/>
            <person name="Banfield J.F."/>
        </authorList>
    </citation>
    <scope>NUCLEOTIDE SEQUENCE [LARGE SCALE GENOMIC DNA]</scope>
</reference>
<dbReference type="EMBL" id="LCJW01000056">
    <property type="protein sequence ID" value="KKT84556.1"/>
    <property type="molecule type" value="Genomic_DNA"/>
</dbReference>
<dbReference type="Proteomes" id="UP000034797">
    <property type="component" value="Unassembled WGS sequence"/>
</dbReference>
<gene>
    <name evidence="1" type="ORF">UW84_C0056G0006</name>
</gene>
<evidence type="ECO:0000313" key="2">
    <source>
        <dbReference type="Proteomes" id="UP000034797"/>
    </source>
</evidence>
<comment type="caution">
    <text evidence="1">The sequence shown here is derived from an EMBL/GenBank/DDBJ whole genome shotgun (WGS) entry which is preliminary data.</text>
</comment>
<evidence type="ECO:0000313" key="1">
    <source>
        <dbReference type="EMBL" id="KKT84556.1"/>
    </source>
</evidence>
<proteinExistence type="predicted"/>
<sequence length="113" mass="13234">MKKPFKAELLDRWESGERIKYWFKDGTFLDLEIRPNYDECSGECTKAEITIDGQLVDLLKSVEMGNTLAKTLRYLVVVYAFELGDWEFGPETFSAVLELINKLSQAWKRFRSR</sequence>
<organism evidence="1 2">
    <name type="scientific">Candidatus Collierbacteria bacterium GW2011_GWA2_44_99</name>
    <dbReference type="NCBI Taxonomy" id="1618380"/>
    <lineage>
        <taxon>Bacteria</taxon>
        <taxon>Candidatus Collieribacteriota</taxon>
    </lineage>
</organism>